<dbReference type="SUPFAM" id="SSF55486">
    <property type="entry name" value="Metalloproteases ('zincins'), catalytic domain"/>
    <property type="match status" value="1"/>
</dbReference>
<dbReference type="AlphaFoldDB" id="A0A4R2LES9"/>
<keyword evidence="1" id="KW-0732">Signal</keyword>
<evidence type="ECO:0000313" key="3">
    <source>
        <dbReference type="EMBL" id="TCO81408.1"/>
    </source>
</evidence>
<evidence type="ECO:0000259" key="2">
    <source>
        <dbReference type="Pfam" id="PF01433"/>
    </source>
</evidence>
<name>A0A4R2LES9_9GAMM</name>
<dbReference type="Gene3D" id="1.10.390.10">
    <property type="entry name" value="Neutral Protease Domain 2"/>
    <property type="match status" value="1"/>
</dbReference>
<dbReference type="OrthoDB" id="9762302at2"/>
<accession>A0A4R2LES9</accession>
<dbReference type="InterPro" id="IPR014782">
    <property type="entry name" value="Peptidase_M1_dom"/>
</dbReference>
<keyword evidence="4" id="KW-1185">Reference proteome</keyword>
<dbReference type="InterPro" id="IPR027268">
    <property type="entry name" value="Peptidase_M4/M1_CTD_sf"/>
</dbReference>
<dbReference type="Pfam" id="PF01433">
    <property type="entry name" value="Peptidase_M1"/>
    <property type="match status" value="1"/>
</dbReference>
<dbReference type="GO" id="GO:0008270">
    <property type="term" value="F:zinc ion binding"/>
    <property type="evidence" value="ECO:0007669"/>
    <property type="project" value="InterPro"/>
</dbReference>
<dbReference type="Proteomes" id="UP000295765">
    <property type="component" value="Unassembled WGS sequence"/>
</dbReference>
<organism evidence="3 4">
    <name type="scientific">Plasticicumulans lactativorans</name>
    <dbReference type="NCBI Taxonomy" id="1133106"/>
    <lineage>
        <taxon>Bacteria</taxon>
        <taxon>Pseudomonadati</taxon>
        <taxon>Pseudomonadota</taxon>
        <taxon>Gammaproteobacteria</taxon>
        <taxon>Candidatus Competibacteraceae</taxon>
        <taxon>Plasticicumulans</taxon>
    </lineage>
</organism>
<proteinExistence type="predicted"/>
<dbReference type="RefSeq" id="WP_132541222.1">
    <property type="nucleotide sequence ID" value="NZ_SLWY01000008.1"/>
</dbReference>
<gene>
    <name evidence="3" type="ORF">EV699_10839</name>
</gene>
<comment type="caution">
    <text evidence="3">The sequence shown here is derived from an EMBL/GenBank/DDBJ whole genome shotgun (WGS) entry which is preliminary data.</text>
</comment>
<reference evidence="3 4" key="1">
    <citation type="submission" date="2019-03" db="EMBL/GenBank/DDBJ databases">
        <title>Genomic Encyclopedia of Type Strains, Phase IV (KMG-IV): sequencing the most valuable type-strain genomes for metagenomic binning, comparative biology and taxonomic classification.</title>
        <authorList>
            <person name="Goeker M."/>
        </authorList>
    </citation>
    <scope>NUCLEOTIDE SEQUENCE [LARGE SCALE GENOMIC DNA]</scope>
    <source>
        <strain evidence="3 4">DSM 25287</strain>
    </source>
</reference>
<protein>
    <recommendedName>
        <fullName evidence="2">Peptidase M1 membrane alanine aminopeptidase domain-containing protein</fullName>
    </recommendedName>
</protein>
<feature type="chain" id="PRO_5020564291" description="Peptidase M1 membrane alanine aminopeptidase domain-containing protein" evidence="1">
    <location>
        <begin position="23"/>
        <end position="659"/>
    </location>
</feature>
<dbReference type="EMBL" id="SLWY01000008">
    <property type="protein sequence ID" value="TCO81408.1"/>
    <property type="molecule type" value="Genomic_DNA"/>
</dbReference>
<sequence length="659" mass="68697">MSAARARGLAAALALFAAPALAAGPQLALRLRLDPAGGWLDGDAELAPPPVDGVLLGAAAEPLATPAWRRAGEADGRVRWLPADAAARAGHLRYRLHLPAPPAAVDPRAPLAGPAAFAAPAGSLLTPAADWFPRTDAALADYQVTLELPPDQRGLVPGRLLDEHADAAGYRARFAAEGDAEALTLFAGPWQVGETLAAAGPGAPLRIRTYFGAALADLAPAYREAVAGYVARYAAAIGPHAHAGFSVVECPLPAGFALPGVTCIGPTVLRLPFIRATSLGHEVLHEWWGNGVRVDPRRGNWSEGLTTFMADYAYREEAGAAAALAARLQWLRDLAALPAAADVPLEAFRARHDTATQSVGYAKTAYVFFMLRERLGEAAFGAGLRRFYADWRGRAAGWDDLRAALEAASGSDLREALEPWLTRPGLPAPTLADARAEPVADGWRLALTLRQPAPPWPLRLPLGVDTDAGTQTVTVDVADTERQVVLTLPARPRRLTLDPELRVARRLGADELPPIVRDLQVAAAPALQLTDPALGAAAQALAAALFDQPLRLADAAAPPGALALVGTPATLAAPLAALGVARPAALPAPADAEAWTARRDDGSPLLVVAVRDAAALAALAGKLPHYGGASWLTLEHGRVGAHGTWPATLRSLTVDTAAR</sequence>
<feature type="signal peptide" evidence="1">
    <location>
        <begin position="1"/>
        <end position="22"/>
    </location>
</feature>
<dbReference type="GO" id="GO:0008237">
    <property type="term" value="F:metallopeptidase activity"/>
    <property type="evidence" value="ECO:0007669"/>
    <property type="project" value="InterPro"/>
</dbReference>
<feature type="domain" description="Peptidase M1 membrane alanine aminopeptidase" evidence="2">
    <location>
        <begin position="280"/>
        <end position="420"/>
    </location>
</feature>
<evidence type="ECO:0000256" key="1">
    <source>
        <dbReference type="SAM" id="SignalP"/>
    </source>
</evidence>
<evidence type="ECO:0000313" key="4">
    <source>
        <dbReference type="Proteomes" id="UP000295765"/>
    </source>
</evidence>